<dbReference type="InterPro" id="IPR047728">
    <property type="entry name" value="LipDrop-assoc"/>
</dbReference>
<dbReference type="Proteomes" id="UP001500928">
    <property type="component" value="Unassembled WGS sequence"/>
</dbReference>
<accession>A0ABP9CAF1</accession>
<evidence type="ECO:0000313" key="2">
    <source>
        <dbReference type="Proteomes" id="UP001500928"/>
    </source>
</evidence>
<organism evidence="1 2">
    <name type="scientific">Actinomycetospora chlora</name>
    <dbReference type="NCBI Taxonomy" id="663608"/>
    <lineage>
        <taxon>Bacteria</taxon>
        <taxon>Bacillati</taxon>
        <taxon>Actinomycetota</taxon>
        <taxon>Actinomycetes</taxon>
        <taxon>Pseudonocardiales</taxon>
        <taxon>Pseudonocardiaceae</taxon>
        <taxon>Actinomycetospora</taxon>
    </lineage>
</organism>
<gene>
    <name evidence="1" type="ORF">GCM10023200_50760</name>
</gene>
<dbReference type="RefSeq" id="WP_345422439.1">
    <property type="nucleotide sequence ID" value="NZ_BAABHO010000055.1"/>
</dbReference>
<dbReference type="NCBIfam" id="NF033649">
    <property type="entry name" value="LipDrop_Rv1109c"/>
    <property type="match status" value="1"/>
</dbReference>
<proteinExistence type="predicted"/>
<sequence>MSALPFPVRVAAGLVVTAVEEAKDLPRTVAGLPITAVSRVLQLTMRAQQVVTELAIKGDTALDGMRPVEEAPSWARFDDDLPDDRVDALPSGFGGYEVDDTSLEHSDLAGAPRRTNGHGPALGIVGEAGETASVTPDALPGYETMTIAQLRGKLRSLSIEQVGELLEWEQAHADRPPFVTMLSNRIATMKAES</sequence>
<protein>
    <submittedName>
        <fullName evidence="1">Lipid droplet-associated protein</fullName>
    </submittedName>
</protein>
<dbReference type="EMBL" id="BAABHO010000055">
    <property type="protein sequence ID" value="GAA4806978.1"/>
    <property type="molecule type" value="Genomic_DNA"/>
</dbReference>
<keyword evidence="2" id="KW-1185">Reference proteome</keyword>
<evidence type="ECO:0000313" key="1">
    <source>
        <dbReference type="EMBL" id="GAA4806978.1"/>
    </source>
</evidence>
<reference evidence="2" key="1">
    <citation type="journal article" date="2019" name="Int. J. Syst. Evol. Microbiol.">
        <title>The Global Catalogue of Microorganisms (GCM) 10K type strain sequencing project: providing services to taxonomists for standard genome sequencing and annotation.</title>
        <authorList>
            <consortium name="The Broad Institute Genomics Platform"/>
            <consortium name="The Broad Institute Genome Sequencing Center for Infectious Disease"/>
            <person name="Wu L."/>
            <person name="Ma J."/>
        </authorList>
    </citation>
    <scope>NUCLEOTIDE SEQUENCE [LARGE SCALE GENOMIC DNA]</scope>
    <source>
        <strain evidence="2">JCM 17979</strain>
    </source>
</reference>
<name>A0ABP9CAF1_9PSEU</name>
<comment type="caution">
    <text evidence="1">The sequence shown here is derived from an EMBL/GenBank/DDBJ whole genome shotgun (WGS) entry which is preliminary data.</text>
</comment>